<dbReference type="PANTHER" id="PTHR12526:SF630">
    <property type="entry name" value="GLYCOSYLTRANSFERASE"/>
    <property type="match status" value="1"/>
</dbReference>
<proteinExistence type="predicted"/>
<dbReference type="InterPro" id="IPR001296">
    <property type="entry name" value="Glyco_trans_1"/>
</dbReference>
<dbReference type="GO" id="GO:0016757">
    <property type="term" value="F:glycosyltransferase activity"/>
    <property type="evidence" value="ECO:0007669"/>
    <property type="project" value="InterPro"/>
</dbReference>
<keyword evidence="3" id="KW-0808">Transferase</keyword>
<dbReference type="Pfam" id="PF00534">
    <property type="entry name" value="Glycos_transf_1"/>
    <property type="match status" value="1"/>
</dbReference>
<name>A0A3G8ZIG6_9FLAO</name>
<organism evidence="3 4">
    <name type="scientific">Epilithonimonas vandammei</name>
    <dbReference type="NCBI Taxonomy" id="2487072"/>
    <lineage>
        <taxon>Bacteria</taxon>
        <taxon>Pseudomonadati</taxon>
        <taxon>Bacteroidota</taxon>
        <taxon>Flavobacteriia</taxon>
        <taxon>Flavobacteriales</taxon>
        <taxon>Weeksellaceae</taxon>
        <taxon>Chryseobacterium group</taxon>
        <taxon>Epilithonimonas</taxon>
    </lineage>
</organism>
<dbReference type="AlphaFoldDB" id="A0A3G8ZIG6"/>
<gene>
    <name evidence="3" type="ORF">EIB75_02970</name>
</gene>
<accession>A0A3G8ZIG6</accession>
<evidence type="ECO:0000313" key="3">
    <source>
        <dbReference type="EMBL" id="AZI54284.1"/>
    </source>
</evidence>
<dbReference type="KEGG" id="eva:EIB75_02970"/>
<evidence type="ECO:0000259" key="2">
    <source>
        <dbReference type="Pfam" id="PF13439"/>
    </source>
</evidence>
<protein>
    <submittedName>
        <fullName evidence="3">Glycosyltransferase family 1 protein</fullName>
    </submittedName>
</protein>
<feature type="domain" description="Glycosyl transferase family 1" evidence="1">
    <location>
        <begin position="174"/>
        <end position="329"/>
    </location>
</feature>
<dbReference type="SUPFAM" id="SSF53756">
    <property type="entry name" value="UDP-Glycosyltransferase/glycogen phosphorylase"/>
    <property type="match status" value="1"/>
</dbReference>
<evidence type="ECO:0000259" key="1">
    <source>
        <dbReference type="Pfam" id="PF00534"/>
    </source>
</evidence>
<dbReference type="InterPro" id="IPR028098">
    <property type="entry name" value="Glyco_trans_4-like_N"/>
</dbReference>
<feature type="domain" description="Glycosyltransferase subfamily 4-like N-terminal" evidence="2">
    <location>
        <begin position="29"/>
        <end position="166"/>
    </location>
</feature>
<dbReference type="RefSeq" id="WP_124985660.1">
    <property type="nucleotide sequence ID" value="NZ_CP034160.1"/>
</dbReference>
<dbReference type="EMBL" id="CP034160">
    <property type="protein sequence ID" value="AZI54284.1"/>
    <property type="molecule type" value="Genomic_DNA"/>
</dbReference>
<dbReference type="PANTHER" id="PTHR12526">
    <property type="entry name" value="GLYCOSYLTRANSFERASE"/>
    <property type="match status" value="1"/>
</dbReference>
<dbReference type="Proteomes" id="UP000272316">
    <property type="component" value="Chromosome"/>
</dbReference>
<reference evidence="4" key="1">
    <citation type="submission" date="2018-11" db="EMBL/GenBank/DDBJ databases">
        <title>Proposal to divide the Flavobacteriaceae and reorganize its genera based on Amino Acid Identity values calculated from whole genome sequences.</title>
        <authorList>
            <person name="Nicholson A.C."/>
            <person name="Gulvik C.A."/>
            <person name="Whitney A.M."/>
            <person name="Sheth M."/>
            <person name="Batra D."/>
            <person name="Pryor J."/>
            <person name="Bernardet J.-F."/>
            <person name="Hugo C."/>
            <person name="Kampfer P."/>
            <person name="Newman J.D."/>
            <person name="McQuiston J.R."/>
        </authorList>
    </citation>
    <scope>NUCLEOTIDE SEQUENCE [LARGE SCALE GENOMIC DNA]</scope>
    <source>
        <strain evidence="4">H6466</strain>
    </source>
</reference>
<dbReference type="Gene3D" id="3.40.50.2000">
    <property type="entry name" value="Glycogen Phosphorylase B"/>
    <property type="match status" value="2"/>
</dbReference>
<sequence>MKILRLTTLLDFGGQEKKYLSFTEQPELLQHQYVFAAIGFGGNAEETLRKRGFEVHILNQAFAIKNISNIWKVYQLIKKVKPDIVHTAAAEANFHGIIAAKLAGVKTIIGEEIGIPNHSPIAQKVFRCLYRLADQVIGVSQSVKNHLVNTGEIPESKGKVIYNPVSIPTPFPKIDSPNFEIVYVGRLEIVKNVETLIKAFALSNNANAHLTIVGDGRERQHLEALTSKLQMDSKITFTGFTSEPSKYLSNADLFVLPSYSEGFGIAAAEAMFLKIPVLCSSVGGIPEFVEDGENGWLFDPKNTEELTAKLNQVIAIEAESLKMIGTKGYDKVINEFTVEKYIENLERFYELLHHD</sequence>
<dbReference type="Pfam" id="PF13439">
    <property type="entry name" value="Glyco_transf_4"/>
    <property type="match status" value="1"/>
</dbReference>
<evidence type="ECO:0000313" key="4">
    <source>
        <dbReference type="Proteomes" id="UP000272316"/>
    </source>
</evidence>